<gene>
    <name evidence="2" type="ORF">ACFO5T_09080</name>
</gene>
<keyword evidence="2" id="KW-0808">Transferase</keyword>
<keyword evidence="1" id="KW-0812">Transmembrane</keyword>
<keyword evidence="1" id="KW-1133">Transmembrane helix</keyword>
<feature type="transmembrane region" description="Helical" evidence="1">
    <location>
        <begin position="191"/>
        <end position="213"/>
    </location>
</feature>
<feature type="transmembrane region" description="Helical" evidence="1">
    <location>
        <begin position="233"/>
        <end position="258"/>
    </location>
</feature>
<protein>
    <submittedName>
        <fullName evidence="2">Mannosyltransferase</fullName>
    </submittedName>
</protein>
<organism evidence="2 3">
    <name type="scientific">Dokdonia genika</name>
    <dbReference type="NCBI Taxonomy" id="308113"/>
    <lineage>
        <taxon>Bacteria</taxon>
        <taxon>Pseudomonadati</taxon>
        <taxon>Bacteroidota</taxon>
        <taxon>Flavobacteriia</taxon>
        <taxon>Flavobacteriales</taxon>
        <taxon>Flavobacteriaceae</taxon>
        <taxon>Dokdonia</taxon>
    </lineage>
</organism>
<evidence type="ECO:0000313" key="2">
    <source>
        <dbReference type="EMBL" id="MFC4690578.1"/>
    </source>
</evidence>
<keyword evidence="1" id="KW-0472">Membrane</keyword>
<keyword evidence="3" id="KW-1185">Reference proteome</keyword>
<feature type="transmembrane region" description="Helical" evidence="1">
    <location>
        <begin position="158"/>
        <end position="179"/>
    </location>
</feature>
<feature type="transmembrane region" description="Helical" evidence="1">
    <location>
        <begin position="292"/>
        <end position="311"/>
    </location>
</feature>
<name>A0ABV9L8Y0_9FLAO</name>
<accession>A0ABV9L8Y0</accession>
<reference evidence="3" key="1">
    <citation type="journal article" date="2019" name="Int. J. Syst. Evol. Microbiol.">
        <title>The Global Catalogue of Microorganisms (GCM) 10K type strain sequencing project: providing services to taxonomists for standard genome sequencing and annotation.</title>
        <authorList>
            <consortium name="The Broad Institute Genomics Platform"/>
            <consortium name="The Broad Institute Genome Sequencing Center for Infectious Disease"/>
            <person name="Wu L."/>
            <person name="Ma J."/>
        </authorList>
    </citation>
    <scope>NUCLEOTIDE SEQUENCE [LARGE SCALE GENOMIC DNA]</scope>
    <source>
        <strain evidence="3">CGMCC 4.7427</strain>
    </source>
</reference>
<evidence type="ECO:0000313" key="3">
    <source>
        <dbReference type="Proteomes" id="UP001595878"/>
    </source>
</evidence>
<feature type="transmembrane region" description="Helical" evidence="1">
    <location>
        <begin position="380"/>
        <end position="397"/>
    </location>
</feature>
<dbReference type="EMBL" id="JBHSHB010000014">
    <property type="protein sequence ID" value="MFC4690578.1"/>
    <property type="molecule type" value="Genomic_DNA"/>
</dbReference>
<evidence type="ECO:0000256" key="1">
    <source>
        <dbReference type="SAM" id="Phobius"/>
    </source>
</evidence>
<feature type="transmembrane region" description="Helical" evidence="1">
    <location>
        <begin position="352"/>
        <end position="374"/>
    </location>
</feature>
<sequence>MIATLWKYQKTSLLLAVISLVVYYLFAHHLQRSDFPLLVSLYSILFASFYLIVKSSKNDFGLLFLIAILARLIFINTTPNLSQDFYRFIWDGRMLIQGYNPYLSTPQSYIDAGTTNIVAQAQELYAGMGTLNASHFTNYPPVNQLIFLVAALFSSKSILGSVITFRIVIILADIGTIIYGKKLLTKLGLPIYNIFWYALNPFIIIEMTGNLHFESVMLFLVVLSLYKLSQGKWILSAVFLALSISTKLLPLLFLPLFMQYFLTRGGGKTTHFRSSYPWKVRFREIKTNIPRLIYFYLITLGVMVLTFIPFLSGAFAENFGTTIALWFQKFEFNASIYYIIRYIGYQVIGWNIIGDVGPLLPKIVVVLLVVLAFIRNNRSLQAMITAILIGMFFYFLLSTTVHPWYVATPLLLCVFTRYRFPLVWSATIILSYAAYGADGFNENLWLVAIEYITVIGFFVWEVFWKPKPATQLDKH</sequence>
<dbReference type="Pfam" id="PF26314">
    <property type="entry name" value="MptA_B_family"/>
    <property type="match status" value="1"/>
</dbReference>
<dbReference type="RefSeq" id="WP_380033750.1">
    <property type="nucleotide sequence ID" value="NZ_JBHSHB010000014.1"/>
</dbReference>
<feature type="transmembrane region" description="Helical" evidence="1">
    <location>
        <begin position="12"/>
        <end position="29"/>
    </location>
</feature>
<feature type="transmembrane region" description="Helical" evidence="1">
    <location>
        <begin position="60"/>
        <end position="78"/>
    </location>
</feature>
<dbReference type="GO" id="GO:0016757">
    <property type="term" value="F:glycosyltransferase activity"/>
    <property type="evidence" value="ECO:0007669"/>
    <property type="project" value="UniProtKB-KW"/>
</dbReference>
<comment type="caution">
    <text evidence="2">The sequence shown here is derived from an EMBL/GenBank/DDBJ whole genome shotgun (WGS) entry which is preliminary data.</text>
</comment>
<dbReference type="Proteomes" id="UP001595878">
    <property type="component" value="Unassembled WGS sequence"/>
</dbReference>
<keyword evidence="2" id="KW-0328">Glycosyltransferase</keyword>
<feature type="transmembrane region" description="Helical" evidence="1">
    <location>
        <begin position="35"/>
        <end position="53"/>
    </location>
</feature>
<feature type="transmembrane region" description="Helical" evidence="1">
    <location>
        <begin position="443"/>
        <end position="464"/>
    </location>
</feature>
<feature type="transmembrane region" description="Helical" evidence="1">
    <location>
        <begin position="418"/>
        <end position="437"/>
    </location>
</feature>
<proteinExistence type="predicted"/>